<evidence type="ECO:0000256" key="1">
    <source>
        <dbReference type="SAM" id="MobiDB-lite"/>
    </source>
</evidence>
<dbReference type="PANTHER" id="PTHR30399:SF1">
    <property type="entry name" value="UTP PYROPHOSPHATASE"/>
    <property type="match status" value="1"/>
</dbReference>
<name>A0A173LHV9_9ACTN</name>
<dbReference type="Proteomes" id="UP000186104">
    <property type="component" value="Chromosome"/>
</dbReference>
<dbReference type="OrthoDB" id="9811177at2"/>
<dbReference type="AlphaFoldDB" id="A0A173LHV9"/>
<organism evidence="3 4">
    <name type="scientific">Dietzia timorensis</name>
    <dbReference type="NCBI Taxonomy" id="499555"/>
    <lineage>
        <taxon>Bacteria</taxon>
        <taxon>Bacillati</taxon>
        <taxon>Actinomycetota</taxon>
        <taxon>Actinomycetes</taxon>
        <taxon>Mycobacteriales</taxon>
        <taxon>Dietziaceae</taxon>
        <taxon>Dietzia</taxon>
    </lineage>
</organism>
<evidence type="ECO:0000313" key="4">
    <source>
        <dbReference type="Proteomes" id="UP000186104"/>
    </source>
</evidence>
<keyword evidence="4" id="KW-1185">Reference proteome</keyword>
<dbReference type="STRING" id="499555.BJL86_1062"/>
<dbReference type="KEGG" id="dtm:BJL86_1062"/>
<proteinExistence type="predicted"/>
<feature type="region of interest" description="Disordered" evidence="1">
    <location>
        <begin position="1"/>
        <end position="23"/>
    </location>
</feature>
<dbReference type="Pfam" id="PF01863">
    <property type="entry name" value="YgjP-like"/>
    <property type="match status" value="1"/>
</dbReference>
<sequence>MHSEPGAFPTDPDDPSVDIVRSSRRKRTVSARVEGDRVVVRVPAGLSRAEERGHVTNMLASLARKHGRSNTRGSDAYLRRRARELAEKWLDTPRGKPVIDDLRSITWVAPMRTRWASCTPATGTIRVSSSLQRAPGYVLDYILVHELAHLRTHGHTAEFWRRVGAFPHVERAHGFLQAWSLFADDVAGTAPDMSGAEPEDWSEPDDH</sequence>
<accession>A0A173LHV9</accession>
<dbReference type="InterPro" id="IPR053136">
    <property type="entry name" value="UTP_pyrophosphatase-like"/>
</dbReference>
<dbReference type="RefSeq" id="WP_075845152.1">
    <property type="nucleotide sequence ID" value="NZ_CP015961.1"/>
</dbReference>
<dbReference type="PANTHER" id="PTHR30399">
    <property type="entry name" value="UNCHARACTERIZED PROTEIN YGJP"/>
    <property type="match status" value="1"/>
</dbReference>
<gene>
    <name evidence="3" type="ORF">BJL86_1062</name>
</gene>
<evidence type="ECO:0000313" key="3">
    <source>
        <dbReference type="EMBL" id="ANI91855.1"/>
    </source>
</evidence>
<dbReference type="Gene3D" id="3.30.2010.10">
    <property type="entry name" value="Metalloproteases ('zincins'), catalytic domain"/>
    <property type="match status" value="1"/>
</dbReference>
<evidence type="ECO:0000259" key="2">
    <source>
        <dbReference type="Pfam" id="PF01863"/>
    </source>
</evidence>
<dbReference type="EMBL" id="CP015961">
    <property type="protein sequence ID" value="ANI91855.1"/>
    <property type="molecule type" value="Genomic_DNA"/>
</dbReference>
<reference evidence="3 4" key="1">
    <citation type="submission" date="2016-06" db="EMBL/GenBank/DDBJ databases">
        <title>Complete genome sequence of a saline-alkali tolerant type strain Dietzia timorensis ID05-A0528T.</title>
        <authorList>
            <person name="Wu X."/>
        </authorList>
    </citation>
    <scope>NUCLEOTIDE SEQUENCE [LARGE SCALE GENOMIC DNA]</scope>
    <source>
        <strain evidence="3 4">ID05-A0528</strain>
    </source>
</reference>
<protein>
    <recommendedName>
        <fullName evidence="2">YgjP-like metallopeptidase domain-containing protein</fullName>
    </recommendedName>
</protein>
<dbReference type="CDD" id="cd07344">
    <property type="entry name" value="M48_yhfN_like"/>
    <property type="match status" value="1"/>
</dbReference>
<feature type="domain" description="YgjP-like metallopeptidase" evidence="2">
    <location>
        <begin position="106"/>
        <end position="167"/>
    </location>
</feature>
<dbReference type="InterPro" id="IPR002725">
    <property type="entry name" value="YgjP-like_metallopeptidase"/>
</dbReference>